<dbReference type="RefSeq" id="WP_110345634.1">
    <property type="nucleotide sequence ID" value="NZ_QJHL01000001.1"/>
</dbReference>
<evidence type="ECO:0000256" key="1">
    <source>
        <dbReference type="ARBA" id="ARBA00022729"/>
    </source>
</evidence>
<evidence type="ECO:0000313" key="4">
    <source>
        <dbReference type="EMBL" id="PXY46628.1"/>
    </source>
</evidence>
<evidence type="ECO:0000256" key="2">
    <source>
        <dbReference type="SAM" id="SignalP"/>
    </source>
</evidence>
<sequence length="532" mass="57019">MKNKYLFLLLISSLSFGQIAQIKDINPGNANSSSPTNFFDFNGTLFFRATDGTNGVELWKSDGTEAGTVMVKDINTTTTAASNSNPANFTAFNNQVYFTASNGTSVNGTELWKTDGTNAGTQMIFDLYPGTTASNPSFLTVINPTTMVFAANNGTTGTEIWKTDGTTITNLIDQPGTANSFSWIENLNGNAIYTQLVVTTTGRELYKWDGISTDSNNNIKDINSGTGHGVGTTYFKNGNTIYFQGNIGTTGFELWKTDGTEAGTLLVKDINPGTTGSAPIRFANVGNVTFFRANGPNGVELLQTDGTEAGTTEVADINPGTGSSTPDQIQSVNGVLYFFASDDGTNYDFYKYTNSTLTKLVDFNAPTSAATVDYIELNGIVYFTADSNADTSRELWQTDGTAAGTVLVSSLISGSINPTGVSSLTKVGNKLFFAATGTDGQELFSYTPTTLSVKDQNKLEAVAVYPNPSDGNFFINNTDNETIEYEVFDILGEKQVTGKTNDNSLHLNLKTGLYILKLTKNSQTSTTKIIIK</sequence>
<dbReference type="AlphaFoldDB" id="A0A2V4C5L7"/>
<comment type="caution">
    <text evidence="4">The sequence shown here is derived from an EMBL/GenBank/DDBJ whole genome shotgun (WGS) entry which is preliminary data.</text>
</comment>
<evidence type="ECO:0000259" key="3">
    <source>
        <dbReference type="Pfam" id="PF18962"/>
    </source>
</evidence>
<dbReference type="InterPro" id="IPR026444">
    <property type="entry name" value="Secre_tail"/>
</dbReference>
<keyword evidence="1 2" id="KW-0732">Signal</keyword>
<dbReference type="Pfam" id="PF18962">
    <property type="entry name" value="Por_Secre_tail"/>
    <property type="match status" value="1"/>
</dbReference>
<reference evidence="4 5" key="1">
    <citation type="submission" date="2018-05" db="EMBL/GenBank/DDBJ databases">
        <title>Flavobacterium sp. strain IMCC34758, incomplete genome.</title>
        <authorList>
            <person name="Joung Y."/>
        </authorList>
    </citation>
    <scope>NUCLEOTIDE SEQUENCE [LARGE SCALE GENOMIC DNA]</scope>
    <source>
        <strain evidence="4 5">IMCC34758</strain>
    </source>
</reference>
<gene>
    <name evidence="4" type="ORF">DMB68_05545</name>
</gene>
<organism evidence="4 5">
    <name type="scientific">Flavobacterium hydrophilum</name>
    <dbReference type="NCBI Taxonomy" id="2211445"/>
    <lineage>
        <taxon>Bacteria</taxon>
        <taxon>Pseudomonadati</taxon>
        <taxon>Bacteroidota</taxon>
        <taxon>Flavobacteriia</taxon>
        <taxon>Flavobacteriales</taxon>
        <taxon>Flavobacteriaceae</taxon>
        <taxon>Flavobacterium</taxon>
    </lineage>
</organism>
<keyword evidence="5" id="KW-1185">Reference proteome</keyword>
<evidence type="ECO:0000313" key="5">
    <source>
        <dbReference type="Proteomes" id="UP000247681"/>
    </source>
</evidence>
<dbReference type="NCBIfam" id="TIGR04183">
    <property type="entry name" value="Por_Secre_tail"/>
    <property type="match status" value="1"/>
</dbReference>
<dbReference type="Proteomes" id="UP000247681">
    <property type="component" value="Unassembled WGS sequence"/>
</dbReference>
<dbReference type="OrthoDB" id="1489153at2"/>
<dbReference type="InterPro" id="IPR030916">
    <property type="entry name" value="ELWxxDGT_rpt"/>
</dbReference>
<proteinExistence type="predicted"/>
<accession>A0A2V4C5L7</accession>
<feature type="chain" id="PRO_5015930781" description="Secretion system C-terminal sorting domain-containing protein" evidence="2">
    <location>
        <begin position="21"/>
        <end position="532"/>
    </location>
</feature>
<feature type="signal peptide" evidence="2">
    <location>
        <begin position="1"/>
        <end position="20"/>
    </location>
</feature>
<name>A0A2V4C5L7_9FLAO</name>
<dbReference type="NCBIfam" id="TIGR04534">
    <property type="entry name" value="ELWxxDGT_rpt"/>
    <property type="match status" value="2"/>
</dbReference>
<protein>
    <recommendedName>
        <fullName evidence="3">Secretion system C-terminal sorting domain-containing protein</fullName>
    </recommendedName>
</protein>
<feature type="domain" description="Secretion system C-terminal sorting" evidence="3">
    <location>
        <begin position="464"/>
        <end position="531"/>
    </location>
</feature>
<dbReference type="EMBL" id="QJHL01000001">
    <property type="protein sequence ID" value="PXY46628.1"/>
    <property type="molecule type" value="Genomic_DNA"/>
</dbReference>